<comment type="similarity">
    <text evidence="3 4">Belongs to the eukaryotic ribosomal protein eS32 family.</text>
</comment>
<keyword evidence="7" id="KW-1185">Reference proteome</keyword>
<comment type="subunit">
    <text evidence="4">Component of the large ribosomal subunit.</text>
</comment>
<feature type="region of interest" description="Disordered" evidence="5">
    <location>
        <begin position="1"/>
        <end position="29"/>
    </location>
</feature>
<dbReference type="Pfam" id="PF05162">
    <property type="entry name" value="Ribosomal_L41"/>
    <property type="match status" value="1"/>
</dbReference>
<dbReference type="GO" id="GO:0005840">
    <property type="term" value="C:ribosome"/>
    <property type="evidence" value="ECO:0007669"/>
    <property type="project" value="UniProtKB-KW"/>
</dbReference>
<evidence type="ECO:0000313" key="7">
    <source>
        <dbReference type="Proteomes" id="UP000734854"/>
    </source>
</evidence>
<dbReference type="GO" id="GO:1990904">
    <property type="term" value="C:ribonucleoprotein complex"/>
    <property type="evidence" value="ECO:0007669"/>
    <property type="project" value="UniProtKB-KW"/>
</dbReference>
<evidence type="ECO:0000256" key="4">
    <source>
        <dbReference type="RuleBase" id="RU368055"/>
    </source>
</evidence>
<accession>A0A8J5FPM3</accession>
<evidence type="ECO:0000256" key="5">
    <source>
        <dbReference type="SAM" id="MobiDB-lite"/>
    </source>
</evidence>
<comment type="caution">
    <text evidence="6">The sequence shown here is derived from an EMBL/GenBank/DDBJ whole genome shotgun (WGS) entry which is preliminary data.</text>
</comment>
<organism evidence="6 7">
    <name type="scientific">Zingiber officinale</name>
    <name type="common">Ginger</name>
    <name type="synonym">Amomum zingiber</name>
    <dbReference type="NCBI Taxonomy" id="94328"/>
    <lineage>
        <taxon>Eukaryota</taxon>
        <taxon>Viridiplantae</taxon>
        <taxon>Streptophyta</taxon>
        <taxon>Embryophyta</taxon>
        <taxon>Tracheophyta</taxon>
        <taxon>Spermatophyta</taxon>
        <taxon>Magnoliopsida</taxon>
        <taxon>Liliopsida</taxon>
        <taxon>Zingiberales</taxon>
        <taxon>Zingiberaceae</taxon>
        <taxon>Zingiber</taxon>
    </lineage>
</organism>
<dbReference type="EMBL" id="JACMSC010000014">
    <property type="protein sequence ID" value="KAG6491363.1"/>
    <property type="molecule type" value="Genomic_DNA"/>
</dbReference>
<dbReference type="GO" id="GO:0003735">
    <property type="term" value="F:structural constituent of ribosome"/>
    <property type="evidence" value="ECO:0007669"/>
    <property type="project" value="UniProtKB-UniRule"/>
</dbReference>
<feature type="region of interest" description="Disordered" evidence="5">
    <location>
        <begin position="92"/>
        <end position="114"/>
    </location>
</feature>
<evidence type="ECO:0000313" key="6">
    <source>
        <dbReference type="EMBL" id="KAG6491363.1"/>
    </source>
</evidence>
<proteinExistence type="inferred from homology"/>
<dbReference type="AlphaFoldDB" id="A0A8J5FPM3"/>
<protein>
    <recommendedName>
        <fullName evidence="4">60S ribosomal protein L41</fullName>
    </recommendedName>
</protein>
<feature type="compositionally biased region" description="Basic residues" evidence="5">
    <location>
        <begin position="1"/>
        <end position="24"/>
    </location>
</feature>
<dbReference type="Proteomes" id="UP000734854">
    <property type="component" value="Unassembled WGS sequence"/>
</dbReference>
<dbReference type="InterPro" id="IPR007836">
    <property type="entry name" value="Ribosomal_eS32"/>
</dbReference>
<keyword evidence="2 4" id="KW-0687">Ribonucleoprotein</keyword>
<reference evidence="6 7" key="1">
    <citation type="submission" date="2020-08" db="EMBL/GenBank/DDBJ databases">
        <title>Plant Genome Project.</title>
        <authorList>
            <person name="Zhang R.-G."/>
        </authorList>
    </citation>
    <scope>NUCLEOTIDE SEQUENCE [LARGE SCALE GENOMIC DNA]</scope>
    <source>
        <tissue evidence="6">Rhizome</tissue>
    </source>
</reference>
<gene>
    <name evidence="6" type="ORF">ZIOFF_052703</name>
</gene>
<keyword evidence="1 4" id="KW-0689">Ribosomal protein</keyword>
<evidence type="ECO:0000256" key="1">
    <source>
        <dbReference type="ARBA" id="ARBA00022980"/>
    </source>
</evidence>
<evidence type="ECO:0000256" key="3">
    <source>
        <dbReference type="ARBA" id="ARBA00043969"/>
    </source>
</evidence>
<evidence type="ECO:0000256" key="2">
    <source>
        <dbReference type="ARBA" id="ARBA00023274"/>
    </source>
</evidence>
<name>A0A8J5FPM3_ZINOF</name>
<dbReference type="GO" id="GO:0006412">
    <property type="term" value="P:translation"/>
    <property type="evidence" value="ECO:0007669"/>
    <property type="project" value="InterPro"/>
</dbReference>
<sequence>MRAKWKKKRMRRLKRKRRKMRQRSNLKQNEDLVAVELRHIEHLSTESNGVPLEEGEGKRELVAMDLFGSGGAFQGSAEVDLEFRVPDGWERPREGVVHPADSPITPPSPLASLDSSAKRRLKGNLESEASPEIIGCSACLLYVLVSPAAT</sequence>